<protein>
    <submittedName>
        <fullName evidence="1">Uncharacterized protein</fullName>
    </submittedName>
</protein>
<gene>
    <name evidence="1" type="ORF">DM298_04215</name>
</gene>
<proteinExistence type="predicted"/>
<evidence type="ECO:0000313" key="2">
    <source>
        <dbReference type="Proteomes" id="UP000312326"/>
    </source>
</evidence>
<sequence length="98" mass="11866">MELTKKEEYEIAQMVVEILDKKHKKVSRSWIALRKEIRNYCENDSENVRWATLQSKIYDTIRACLNISRLDDMTDRQVIRARDVFNFIKQERELSKNE</sequence>
<accession>A0A5B8ECJ0</accession>
<reference evidence="1 2" key="1">
    <citation type="submission" date="2018-06" db="EMBL/GenBank/DDBJ databases">
        <title>Complete genome sequnece of Lactobacillus amylovorus PMRA3.</title>
        <authorList>
            <person name="Nam Y.-D."/>
            <person name="Chung W.-H."/>
            <person name="Park Y.S."/>
            <person name="Kang J."/>
        </authorList>
    </citation>
    <scope>NUCLEOTIDE SEQUENCE [LARGE SCALE GENOMIC DNA]</scope>
    <source>
        <strain evidence="1 2">PMRA3</strain>
    </source>
</reference>
<dbReference type="RefSeq" id="WP_139962200.1">
    <property type="nucleotide sequence ID" value="NZ_CP029754.1"/>
</dbReference>
<evidence type="ECO:0000313" key="1">
    <source>
        <dbReference type="EMBL" id="QDD70168.1"/>
    </source>
</evidence>
<dbReference type="EMBL" id="CP029754">
    <property type="protein sequence ID" value="QDD70168.1"/>
    <property type="molecule type" value="Genomic_DNA"/>
</dbReference>
<dbReference type="Proteomes" id="UP000312326">
    <property type="component" value="Chromosome"/>
</dbReference>
<organism evidence="1 2">
    <name type="scientific">Lactobacillus amylovorus</name>
    <dbReference type="NCBI Taxonomy" id="1604"/>
    <lineage>
        <taxon>Bacteria</taxon>
        <taxon>Bacillati</taxon>
        <taxon>Bacillota</taxon>
        <taxon>Bacilli</taxon>
        <taxon>Lactobacillales</taxon>
        <taxon>Lactobacillaceae</taxon>
        <taxon>Lactobacillus</taxon>
    </lineage>
</organism>
<dbReference type="AlphaFoldDB" id="A0A5B8ECJ0"/>
<name>A0A5B8ECJ0_LACAM</name>